<dbReference type="EMBL" id="MU857742">
    <property type="protein sequence ID" value="KAK4244379.1"/>
    <property type="molecule type" value="Genomic_DNA"/>
</dbReference>
<organism evidence="2 3">
    <name type="scientific">Corynascus novoguineensis</name>
    <dbReference type="NCBI Taxonomy" id="1126955"/>
    <lineage>
        <taxon>Eukaryota</taxon>
        <taxon>Fungi</taxon>
        <taxon>Dikarya</taxon>
        <taxon>Ascomycota</taxon>
        <taxon>Pezizomycotina</taxon>
        <taxon>Sordariomycetes</taxon>
        <taxon>Sordariomycetidae</taxon>
        <taxon>Sordariales</taxon>
        <taxon>Chaetomiaceae</taxon>
        <taxon>Corynascus</taxon>
    </lineage>
</organism>
<proteinExistence type="predicted"/>
<accession>A0AAN7CLQ7</accession>
<protein>
    <submittedName>
        <fullName evidence="2">Uncharacterized protein</fullName>
    </submittedName>
</protein>
<evidence type="ECO:0000313" key="2">
    <source>
        <dbReference type="EMBL" id="KAK4244379.1"/>
    </source>
</evidence>
<dbReference type="AlphaFoldDB" id="A0AAN7CLQ7"/>
<sequence length="114" mass="11957">MVRRALSHRRGTGLNLEVDTAAPASASYVTIPIIVRTGVTRRESLPHSRHHQLRRSSSVSSRSTVSSSYSSSSVVGSNGCNGAKVPGSMYDGGSVIVDEVEEVEGGSEKGIKAT</sequence>
<reference evidence="2" key="1">
    <citation type="journal article" date="2023" name="Mol. Phylogenet. Evol.">
        <title>Genome-scale phylogeny and comparative genomics of the fungal order Sordariales.</title>
        <authorList>
            <person name="Hensen N."/>
            <person name="Bonometti L."/>
            <person name="Westerberg I."/>
            <person name="Brannstrom I.O."/>
            <person name="Guillou S."/>
            <person name="Cros-Aarteil S."/>
            <person name="Calhoun S."/>
            <person name="Haridas S."/>
            <person name="Kuo A."/>
            <person name="Mondo S."/>
            <person name="Pangilinan J."/>
            <person name="Riley R."/>
            <person name="LaButti K."/>
            <person name="Andreopoulos B."/>
            <person name="Lipzen A."/>
            <person name="Chen C."/>
            <person name="Yan M."/>
            <person name="Daum C."/>
            <person name="Ng V."/>
            <person name="Clum A."/>
            <person name="Steindorff A."/>
            <person name="Ohm R.A."/>
            <person name="Martin F."/>
            <person name="Silar P."/>
            <person name="Natvig D.O."/>
            <person name="Lalanne C."/>
            <person name="Gautier V."/>
            <person name="Ament-Velasquez S.L."/>
            <person name="Kruys A."/>
            <person name="Hutchinson M.I."/>
            <person name="Powell A.J."/>
            <person name="Barry K."/>
            <person name="Miller A.N."/>
            <person name="Grigoriev I.V."/>
            <person name="Debuchy R."/>
            <person name="Gladieux P."/>
            <person name="Hiltunen Thoren M."/>
            <person name="Johannesson H."/>
        </authorList>
    </citation>
    <scope>NUCLEOTIDE SEQUENCE</scope>
    <source>
        <strain evidence="2">CBS 359.72</strain>
    </source>
</reference>
<feature type="compositionally biased region" description="Low complexity" evidence="1">
    <location>
        <begin position="55"/>
        <end position="77"/>
    </location>
</feature>
<comment type="caution">
    <text evidence="2">The sequence shown here is derived from an EMBL/GenBank/DDBJ whole genome shotgun (WGS) entry which is preliminary data.</text>
</comment>
<evidence type="ECO:0000256" key="1">
    <source>
        <dbReference type="SAM" id="MobiDB-lite"/>
    </source>
</evidence>
<gene>
    <name evidence="2" type="ORF">C7999DRAFT_43960</name>
</gene>
<evidence type="ECO:0000313" key="3">
    <source>
        <dbReference type="Proteomes" id="UP001303647"/>
    </source>
</evidence>
<reference evidence="2" key="2">
    <citation type="submission" date="2023-05" db="EMBL/GenBank/DDBJ databases">
        <authorList>
            <consortium name="Lawrence Berkeley National Laboratory"/>
            <person name="Steindorff A."/>
            <person name="Hensen N."/>
            <person name="Bonometti L."/>
            <person name="Westerberg I."/>
            <person name="Brannstrom I.O."/>
            <person name="Guillou S."/>
            <person name="Cros-Aarteil S."/>
            <person name="Calhoun S."/>
            <person name="Haridas S."/>
            <person name="Kuo A."/>
            <person name="Mondo S."/>
            <person name="Pangilinan J."/>
            <person name="Riley R."/>
            <person name="Labutti K."/>
            <person name="Andreopoulos B."/>
            <person name="Lipzen A."/>
            <person name="Chen C."/>
            <person name="Yanf M."/>
            <person name="Daum C."/>
            <person name="Ng V."/>
            <person name="Clum A."/>
            <person name="Ohm R."/>
            <person name="Martin F."/>
            <person name="Silar P."/>
            <person name="Natvig D."/>
            <person name="Lalanne C."/>
            <person name="Gautier V."/>
            <person name="Ament-Velasquez S.L."/>
            <person name="Kruys A."/>
            <person name="Hutchinson M.I."/>
            <person name="Powell A.J."/>
            <person name="Barry K."/>
            <person name="Miller A.N."/>
            <person name="Grigoriev I.V."/>
            <person name="Debuchy R."/>
            <person name="Gladieux P."/>
            <person name="Thoren M.H."/>
            <person name="Johannesson H."/>
        </authorList>
    </citation>
    <scope>NUCLEOTIDE SEQUENCE</scope>
    <source>
        <strain evidence="2">CBS 359.72</strain>
    </source>
</reference>
<feature type="region of interest" description="Disordered" evidence="1">
    <location>
        <begin position="39"/>
        <end position="91"/>
    </location>
</feature>
<name>A0AAN7CLQ7_9PEZI</name>
<dbReference type="Proteomes" id="UP001303647">
    <property type="component" value="Unassembled WGS sequence"/>
</dbReference>
<keyword evidence="3" id="KW-1185">Reference proteome</keyword>